<dbReference type="CDD" id="cd13578">
    <property type="entry name" value="PBP2_Bug27"/>
    <property type="match status" value="1"/>
</dbReference>
<dbReference type="PIRSF" id="PIRSF017082">
    <property type="entry name" value="YflP"/>
    <property type="match status" value="1"/>
</dbReference>
<comment type="similarity">
    <text evidence="1">Belongs to the UPF0065 (bug) family.</text>
</comment>
<sequence>MSFSPVFAEDKWPARPIRMVVPFTAGGVLDIVARTVAQQLGETLGTPVVIDNKAGANGLIGTDQVAKAAPDGYTILMTTGAFTTNAGVYKKLPYDTVKDFAPVTRVARSNGAVLTINNDVPAQNLKEFIALAKAQPQKMNYSSAGQGNTTHLAGALFNELAGTQIEHVAYKGSAPAFQDVISKQITMTFVSMSSGGPAIKAGQVKALAVASPSRLAALPAVPTFDELGFNGMDKIIGWFGMLYPAGTPQAYIDRVQQAVAKTLLKPEVRARFDELGLLPAASTPAEFTQFLAQDIKDQAELIKVAKIPQQ</sequence>
<dbReference type="Pfam" id="PF03401">
    <property type="entry name" value="TctC"/>
    <property type="match status" value="1"/>
</dbReference>
<gene>
    <name evidence="2" type="ORF">WKW82_29475</name>
</gene>
<dbReference type="PANTHER" id="PTHR42928">
    <property type="entry name" value="TRICARBOXYLATE-BINDING PROTEIN"/>
    <property type="match status" value="1"/>
</dbReference>
<evidence type="ECO:0000313" key="3">
    <source>
        <dbReference type="Proteomes" id="UP001385892"/>
    </source>
</evidence>
<dbReference type="SUPFAM" id="SSF53850">
    <property type="entry name" value="Periplasmic binding protein-like II"/>
    <property type="match status" value="1"/>
</dbReference>
<protein>
    <submittedName>
        <fullName evidence="2">Tripartite tricarboxylate transporter substrate binding protein</fullName>
    </submittedName>
</protein>
<evidence type="ECO:0000313" key="2">
    <source>
        <dbReference type="EMBL" id="MEJ8850804.1"/>
    </source>
</evidence>
<dbReference type="PANTHER" id="PTHR42928:SF5">
    <property type="entry name" value="BLR1237 PROTEIN"/>
    <property type="match status" value="1"/>
</dbReference>
<name>A0ABU8WV73_9BURK</name>
<organism evidence="2 3">
    <name type="scientific">Variovorax rhizosphaerae</name>
    <dbReference type="NCBI Taxonomy" id="1836200"/>
    <lineage>
        <taxon>Bacteria</taxon>
        <taxon>Pseudomonadati</taxon>
        <taxon>Pseudomonadota</taxon>
        <taxon>Betaproteobacteria</taxon>
        <taxon>Burkholderiales</taxon>
        <taxon>Comamonadaceae</taxon>
        <taxon>Variovorax</taxon>
    </lineage>
</organism>
<proteinExistence type="inferred from homology"/>
<accession>A0ABU8WV73</accession>
<dbReference type="InterPro" id="IPR005064">
    <property type="entry name" value="BUG"/>
</dbReference>
<evidence type="ECO:0000256" key="1">
    <source>
        <dbReference type="ARBA" id="ARBA00006987"/>
    </source>
</evidence>
<dbReference type="InterPro" id="IPR042100">
    <property type="entry name" value="Bug_dom1"/>
</dbReference>
<reference evidence="2 3" key="1">
    <citation type="submission" date="2024-03" db="EMBL/GenBank/DDBJ databases">
        <title>Novel species of the genus Variovorax.</title>
        <authorList>
            <person name="Liu Q."/>
            <person name="Xin Y.-H."/>
        </authorList>
    </citation>
    <scope>NUCLEOTIDE SEQUENCE [LARGE SCALE GENOMIC DNA]</scope>
    <source>
        <strain evidence="2 3">KACC 18900</strain>
    </source>
</reference>
<dbReference type="RefSeq" id="WP_340346259.1">
    <property type="nucleotide sequence ID" value="NZ_JBBKZT010000017.1"/>
</dbReference>
<dbReference type="Proteomes" id="UP001385892">
    <property type="component" value="Unassembled WGS sequence"/>
</dbReference>
<dbReference type="Gene3D" id="3.40.190.10">
    <property type="entry name" value="Periplasmic binding protein-like II"/>
    <property type="match status" value="1"/>
</dbReference>
<comment type="caution">
    <text evidence="2">The sequence shown here is derived from an EMBL/GenBank/DDBJ whole genome shotgun (WGS) entry which is preliminary data.</text>
</comment>
<dbReference type="EMBL" id="JBBKZT010000017">
    <property type="protein sequence ID" value="MEJ8850804.1"/>
    <property type="molecule type" value="Genomic_DNA"/>
</dbReference>
<keyword evidence="3" id="KW-1185">Reference proteome</keyword>
<dbReference type="Gene3D" id="3.40.190.150">
    <property type="entry name" value="Bordetella uptake gene, domain 1"/>
    <property type="match status" value="1"/>
</dbReference>